<gene>
    <name evidence="6" type="ORF">SARC_12277</name>
</gene>
<sequence>VPTHLLGTHTLRSHISVIPQEPVLFSGTIRSNLDPFNEHSDEVLLKALADVQLKDLTESMGNGLYSVVTEDGGNLSIGQKQLFCLCRAILSHNKILIMDEATANVDNKTDQLISSTLRQLFTDCTILTIVSTDAVVTLGCAWQVMWAKDCTCGIDYRIVCEVHTM</sequence>
<keyword evidence="7" id="KW-1185">Reference proteome</keyword>
<organism evidence="6 7">
    <name type="scientific">Sphaeroforma arctica JP610</name>
    <dbReference type="NCBI Taxonomy" id="667725"/>
    <lineage>
        <taxon>Eukaryota</taxon>
        <taxon>Ichthyosporea</taxon>
        <taxon>Ichthyophonida</taxon>
        <taxon>Sphaeroforma</taxon>
    </lineage>
</organism>
<keyword evidence="4" id="KW-0067">ATP-binding</keyword>
<evidence type="ECO:0000256" key="2">
    <source>
        <dbReference type="ARBA" id="ARBA00009726"/>
    </source>
</evidence>
<comment type="similarity">
    <text evidence="2">Belongs to the ABC transporter superfamily. ABCC family. Conjugate transporter (TC 3.A.1.208) subfamily.</text>
</comment>
<name>A0A0L0FGM8_9EUKA</name>
<dbReference type="EMBL" id="KQ243789">
    <property type="protein sequence ID" value="KNC75193.1"/>
    <property type="molecule type" value="Genomic_DNA"/>
</dbReference>
<dbReference type="PANTHER" id="PTHR24223">
    <property type="entry name" value="ATP-BINDING CASSETTE SUB-FAMILY C"/>
    <property type="match status" value="1"/>
</dbReference>
<dbReference type="AlphaFoldDB" id="A0A0L0FGM8"/>
<evidence type="ECO:0000259" key="5">
    <source>
        <dbReference type="Pfam" id="PF00005"/>
    </source>
</evidence>
<dbReference type="InterPro" id="IPR050173">
    <property type="entry name" value="ABC_transporter_C-like"/>
</dbReference>
<feature type="domain" description="ABC transporter" evidence="5">
    <location>
        <begin position="9"/>
        <end position="103"/>
    </location>
</feature>
<evidence type="ECO:0000256" key="1">
    <source>
        <dbReference type="ARBA" id="ARBA00004141"/>
    </source>
</evidence>
<dbReference type="GO" id="GO:0016887">
    <property type="term" value="F:ATP hydrolysis activity"/>
    <property type="evidence" value="ECO:0007669"/>
    <property type="project" value="InterPro"/>
</dbReference>
<dbReference type="PANTHER" id="PTHR24223:SF456">
    <property type="entry name" value="MULTIDRUG RESISTANCE-ASSOCIATED PROTEIN LETHAL(2)03659"/>
    <property type="match status" value="1"/>
</dbReference>
<dbReference type="SUPFAM" id="SSF52540">
    <property type="entry name" value="P-loop containing nucleoside triphosphate hydrolases"/>
    <property type="match status" value="1"/>
</dbReference>
<evidence type="ECO:0000256" key="3">
    <source>
        <dbReference type="ARBA" id="ARBA00022741"/>
    </source>
</evidence>
<dbReference type="InterPro" id="IPR003439">
    <property type="entry name" value="ABC_transporter-like_ATP-bd"/>
</dbReference>
<dbReference type="Pfam" id="PF00005">
    <property type="entry name" value="ABC_tran"/>
    <property type="match status" value="1"/>
</dbReference>
<dbReference type="GO" id="GO:0016020">
    <property type="term" value="C:membrane"/>
    <property type="evidence" value="ECO:0007669"/>
    <property type="project" value="UniProtKB-SubCell"/>
</dbReference>
<reference evidence="6 7" key="1">
    <citation type="submission" date="2011-02" db="EMBL/GenBank/DDBJ databases">
        <title>The Genome Sequence of Sphaeroforma arctica JP610.</title>
        <authorList>
            <consortium name="The Broad Institute Genome Sequencing Platform"/>
            <person name="Russ C."/>
            <person name="Cuomo C."/>
            <person name="Young S.K."/>
            <person name="Zeng Q."/>
            <person name="Gargeya S."/>
            <person name="Alvarado L."/>
            <person name="Berlin A."/>
            <person name="Chapman S.B."/>
            <person name="Chen Z."/>
            <person name="Freedman E."/>
            <person name="Gellesch M."/>
            <person name="Goldberg J."/>
            <person name="Griggs A."/>
            <person name="Gujja S."/>
            <person name="Heilman E."/>
            <person name="Heiman D."/>
            <person name="Howarth C."/>
            <person name="Mehta T."/>
            <person name="Neiman D."/>
            <person name="Pearson M."/>
            <person name="Roberts A."/>
            <person name="Saif S."/>
            <person name="Shea T."/>
            <person name="Shenoy N."/>
            <person name="Sisk P."/>
            <person name="Stolte C."/>
            <person name="Sykes S."/>
            <person name="White J."/>
            <person name="Yandava C."/>
            <person name="Burger G."/>
            <person name="Gray M.W."/>
            <person name="Holland P.W.H."/>
            <person name="King N."/>
            <person name="Lang F.B.F."/>
            <person name="Roger A.J."/>
            <person name="Ruiz-Trillo I."/>
            <person name="Haas B."/>
            <person name="Nusbaum C."/>
            <person name="Birren B."/>
        </authorList>
    </citation>
    <scope>NUCLEOTIDE SEQUENCE [LARGE SCALE GENOMIC DNA]</scope>
    <source>
        <strain evidence="6 7">JP610</strain>
    </source>
</reference>
<dbReference type="STRING" id="667725.A0A0L0FGM8"/>
<accession>A0A0L0FGM8</accession>
<evidence type="ECO:0000256" key="4">
    <source>
        <dbReference type="ARBA" id="ARBA00022840"/>
    </source>
</evidence>
<comment type="subcellular location">
    <subcellularLocation>
        <location evidence="1">Membrane</location>
        <topology evidence="1">Multi-pass membrane protein</topology>
    </subcellularLocation>
</comment>
<feature type="non-terminal residue" evidence="6">
    <location>
        <position position="1"/>
    </location>
</feature>
<dbReference type="OrthoDB" id="6500128at2759"/>
<dbReference type="GO" id="GO:0042626">
    <property type="term" value="F:ATPase-coupled transmembrane transporter activity"/>
    <property type="evidence" value="ECO:0007669"/>
    <property type="project" value="TreeGrafter"/>
</dbReference>
<proteinExistence type="inferred from homology"/>
<dbReference type="GeneID" id="25912781"/>
<dbReference type="eggNOG" id="KOG0054">
    <property type="taxonomic scope" value="Eukaryota"/>
</dbReference>
<evidence type="ECO:0000313" key="6">
    <source>
        <dbReference type="EMBL" id="KNC75193.1"/>
    </source>
</evidence>
<dbReference type="RefSeq" id="XP_014149095.1">
    <property type="nucleotide sequence ID" value="XM_014293620.1"/>
</dbReference>
<dbReference type="GO" id="GO:0005524">
    <property type="term" value="F:ATP binding"/>
    <property type="evidence" value="ECO:0007669"/>
    <property type="project" value="UniProtKB-KW"/>
</dbReference>
<evidence type="ECO:0000313" key="7">
    <source>
        <dbReference type="Proteomes" id="UP000054560"/>
    </source>
</evidence>
<dbReference type="InterPro" id="IPR027417">
    <property type="entry name" value="P-loop_NTPase"/>
</dbReference>
<protein>
    <recommendedName>
        <fullName evidence="5">ABC transporter domain-containing protein</fullName>
    </recommendedName>
</protein>
<dbReference type="Gene3D" id="3.40.50.300">
    <property type="entry name" value="P-loop containing nucleotide triphosphate hydrolases"/>
    <property type="match status" value="1"/>
</dbReference>
<keyword evidence="3" id="KW-0547">Nucleotide-binding</keyword>
<dbReference type="Proteomes" id="UP000054560">
    <property type="component" value="Unassembled WGS sequence"/>
</dbReference>